<keyword evidence="5" id="KW-0653">Protein transport</keyword>
<dbReference type="InterPro" id="IPR001680">
    <property type="entry name" value="WD40_rpt"/>
</dbReference>
<gene>
    <name evidence="7" type="ORF">SELMODRAFT_76631</name>
</gene>
<evidence type="ECO:0000313" key="7">
    <source>
        <dbReference type="EMBL" id="EFJ37344.1"/>
    </source>
</evidence>
<dbReference type="Gene3D" id="2.130.10.10">
    <property type="entry name" value="YVTN repeat-like/Quinoprotein amine dehydrogenase"/>
    <property type="match status" value="1"/>
</dbReference>
<keyword evidence="8" id="KW-1185">Reference proteome</keyword>
<dbReference type="GO" id="GO:0030127">
    <property type="term" value="C:COPII vesicle coat"/>
    <property type="evidence" value="ECO:0000318"/>
    <property type="project" value="GO_Central"/>
</dbReference>
<proteinExistence type="inferred from homology"/>
<dbReference type="PROSITE" id="PS50294">
    <property type="entry name" value="WD_REPEATS_REGION"/>
    <property type="match status" value="1"/>
</dbReference>
<protein>
    <submittedName>
        <fullName evidence="7">Uncharacterized protein</fullName>
    </submittedName>
</protein>
<dbReference type="InParanoid" id="D8QRY7"/>
<dbReference type="InterPro" id="IPR036322">
    <property type="entry name" value="WD40_repeat_dom_sf"/>
</dbReference>
<dbReference type="GO" id="GO:0031080">
    <property type="term" value="C:nuclear pore outer ring"/>
    <property type="evidence" value="ECO:0000318"/>
    <property type="project" value="GO_Central"/>
</dbReference>
<dbReference type="eggNOG" id="KOG1332">
    <property type="taxonomic scope" value="Eukaryota"/>
</dbReference>
<feature type="repeat" description="WD" evidence="6">
    <location>
        <begin position="45"/>
        <end position="79"/>
    </location>
</feature>
<dbReference type="SMART" id="SM00320">
    <property type="entry name" value="WD40"/>
    <property type="match status" value="6"/>
</dbReference>
<dbReference type="Pfam" id="PF00400">
    <property type="entry name" value="WD40"/>
    <property type="match status" value="4"/>
</dbReference>
<organism evidence="8">
    <name type="scientific">Selaginella moellendorffii</name>
    <name type="common">Spikemoss</name>
    <dbReference type="NCBI Taxonomy" id="88036"/>
    <lineage>
        <taxon>Eukaryota</taxon>
        <taxon>Viridiplantae</taxon>
        <taxon>Streptophyta</taxon>
        <taxon>Embryophyta</taxon>
        <taxon>Tracheophyta</taxon>
        <taxon>Lycopodiopsida</taxon>
        <taxon>Selaginellales</taxon>
        <taxon>Selaginellaceae</taxon>
        <taxon>Selaginella</taxon>
    </lineage>
</organism>
<comment type="similarity">
    <text evidence="1">Belongs to the WD repeat SEC13 family.</text>
</comment>
<dbReference type="KEGG" id="smo:SELMODRAFT_76631"/>
<dbReference type="PANTHER" id="PTHR11024:SF20">
    <property type="entry name" value="PROTEIN TRANSPORT PROTEIN SEC13 HOMOLOG B"/>
    <property type="match status" value="1"/>
</dbReference>
<evidence type="ECO:0000256" key="6">
    <source>
        <dbReference type="PROSITE-ProRule" id="PRU00221"/>
    </source>
</evidence>
<dbReference type="AlphaFoldDB" id="D8QRY7"/>
<evidence type="ECO:0000256" key="2">
    <source>
        <dbReference type="ARBA" id="ARBA00022448"/>
    </source>
</evidence>
<evidence type="ECO:0000256" key="5">
    <source>
        <dbReference type="ARBA" id="ARBA00022927"/>
    </source>
</evidence>
<dbReference type="InterPro" id="IPR037363">
    <property type="entry name" value="Sec13/Seh1_fam"/>
</dbReference>
<dbReference type="PROSITE" id="PS50082">
    <property type="entry name" value="WD_REPEATS_2"/>
    <property type="match status" value="3"/>
</dbReference>
<accession>D8QRY7</accession>
<keyword evidence="3 6" id="KW-0853">WD repeat</keyword>
<keyword evidence="4" id="KW-0677">Repeat</keyword>
<name>D8QRY7_SELML</name>
<dbReference type="GO" id="GO:0005198">
    <property type="term" value="F:structural molecule activity"/>
    <property type="evidence" value="ECO:0000318"/>
    <property type="project" value="GO_Central"/>
</dbReference>
<evidence type="ECO:0000313" key="8">
    <source>
        <dbReference type="Proteomes" id="UP000001514"/>
    </source>
</evidence>
<dbReference type="PANTHER" id="PTHR11024">
    <property type="entry name" value="NUCLEAR PORE COMPLEX PROTEIN SEC13 / SEH1 FAMILY MEMBER"/>
    <property type="match status" value="1"/>
</dbReference>
<dbReference type="GO" id="GO:0006606">
    <property type="term" value="P:protein import into nucleus"/>
    <property type="evidence" value="ECO:0000318"/>
    <property type="project" value="GO_Central"/>
</dbReference>
<evidence type="ECO:0000256" key="1">
    <source>
        <dbReference type="ARBA" id="ARBA00010102"/>
    </source>
</evidence>
<dbReference type="GO" id="GO:0090114">
    <property type="term" value="P:COPII-coated vesicle budding"/>
    <property type="evidence" value="ECO:0000318"/>
    <property type="project" value="GO_Central"/>
</dbReference>
<dbReference type="HOGENOM" id="CLU_032441_0_1_1"/>
<dbReference type="InterPro" id="IPR015943">
    <property type="entry name" value="WD40/YVTN_repeat-like_dom_sf"/>
</dbReference>
<dbReference type="SUPFAM" id="SSF50978">
    <property type="entry name" value="WD40 repeat-like"/>
    <property type="match status" value="1"/>
</dbReference>
<reference evidence="7 8" key="1">
    <citation type="journal article" date="2011" name="Science">
        <title>The Selaginella genome identifies genetic changes associated with the evolution of vascular plants.</title>
        <authorList>
            <person name="Banks J.A."/>
            <person name="Nishiyama T."/>
            <person name="Hasebe M."/>
            <person name="Bowman J.L."/>
            <person name="Gribskov M."/>
            <person name="dePamphilis C."/>
            <person name="Albert V.A."/>
            <person name="Aono N."/>
            <person name="Aoyama T."/>
            <person name="Ambrose B.A."/>
            <person name="Ashton N.W."/>
            <person name="Axtell M.J."/>
            <person name="Barker E."/>
            <person name="Barker M.S."/>
            <person name="Bennetzen J.L."/>
            <person name="Bonawitz N.D."/>
            <person name="Chapple C."/>
            <person name="Cheng C."/>
            <person name="Correa L.G."/>
            <person name="Dacre M."/>
            <person name="DeBarry J."/>
            <person name="Dreyer I."/>
            <person name="Elias M."/>
            <person name="Engstrom E.M."/>
            <person name="Estelle M."/>
            <person name="Feng L."/>
            <person name="Finet C."/>
            <person name="Floyd S.K."/>
            <person name="Frommer W.B."/>
            <person name="Fujita T."/>
            <person name="Gramzow L."/>
            <person name="Gutensohn M."/>
            <person name="Harholt J."/>
            <person name="Hattori M."/>
            <person name="Heyl A."/>
            <person name="Hirai T."/>
            <person name="Hiwatashi Y."/>
            <person name="Ishikawa M."/>
            <person name="Iwata M."/>
            <person name="Karol K.G."/>
            <person name="Koehler B."/>
            <person name="Kolukisaoglu U."/>
            <person name="Kubo M."/>
            <person name="Kurata T."/>
            <person name="Lalonde S."/>
            <person name="Li K."/>
            <person name="Li Y."/>
            <person name="Litt A."/>
            <person name="Lyons E."/>
            <person name="Manning G."/>
            <person name="Maruyama T."/>
            <person name="Michael T.P."/>
            <person name="Mikami K."/>
            <person name="Miyazaki S."/>
            <person name="Morinaga S."/>
            <person name="Murata T."/>
            <person name="Mueller-Roeber B."/>
            <person name="Nelson D.R."/>
            <person name="Obara M."/>
            <person name="Oguri Y."/>
            <person name="Olmstead R.G."/>
            <person name="Onodera N."/>
            <person name="Petersen B.L."/>
            <person name="Pils B."/>
            <person name="Prigge M."/>
            <person name="Rensing S.A."/>
            <person name="Riano-Pachon D.M."/>
            <person name="Roberts A.W."/>
            <person name="Sato Y."/>
            <person name="Scheller H.V."/>
            <person name="Schulz B."/>
            <person name="Schulz C."/>
            <person name="Shakirov E.V."/>
            <person name="Shibagaki N."/>
            <person name="Shinohara N."/>
            <person name="Shippen D.E."/>
            <person name="Soerensen I."/>
            <person name="Sotooka R."/>
            <person name="Sugimoto N."/>
            <person name="Sugita M."/>
            <person name="Sumikawa N."/>
            <person name="Tanurdzic M."/>
            <person name="Theissen G."/>
            <person name="Ulvskov P."/>
            <person name="Wakazuki S."/>
            <person name="Weng J.K."/>
            <person name="Willats W.W."/>
            <person name="Wipf D."/>
            <person name="Wolf P.G."/>
            <person name="Yang L."/>
            <person name="Zimmer A.D."/>
            <person name="Zhu Q."/>
            <person name="Mitros T."/>
            <person name="Hellsten U."/>
            <person name="Loque D."/>
            <person name="Otillar R."/>
            <person name="Salamov A."/>
            <person name="Schmutz J."/>
            <person name="Shapiro H."/>
            <person name="Lindquist E."/>
            <person name="Lucas S."/>
            <person name="Rokhsar D."/>
            <person name="Grigoriev I.V."/>
        </authorList>
    </citation>
    <scope>NUCLEOTIDE SEQUENCE [LARGE SCALE GENOMIC DNA]</scope>
</reference>
<dbReference type="STRING" id="88036.D8QRY7"/>
<sequence>MAEGDSHCTNDAAVDYYGKKIATCSSDGTIQVRSIDNPSDPGVILTGHQLPVWQVAWAHPRFGSILASCSFDRRVIVWKDSGRNGQWSQIQVFEEHQGSVNSIDWAPHELGLILACGSSDSSISIFTAKQGNASAAWDKTKIGSAHEGGVTAVSWAPALAPGALVSSQPASHNTYVFKLVSCGCDNTVKVWRFSDGSWKMDCFPPLSKHSDWVRDVAWAPNIGLPRTTMASASQDGTVIIWTQDHSEAGSDQWQGRLLNDFKVPVWRVRWSSAGNVLAVTDGSNAVSLWKEVVDGKWSQLTAL</sequence>
<dbReference type="OrthoDB" id="364224at2759"/>
<feature type="repeat" description="WD" evidence="6">
    <location>
        <begin position="93"/>
        <end position="136"/>
    </location>
</feature>
<dbReference type="Proteomes" id="UP000001514">
    <property type="component" value="Unassembled WGS sequence"/>
</dbReference>
<evidence type="ECO:0000256" key="4">
    <source>
        <dbReference type="ARBA" id="ARBA00022737"/>
    </source>
</evidence>
<feature type="repeat" description="WD" evidence="6">
    <location>
        <begin position="206"/>
        <end position="241"/>
    </location>
</feature>
<keyword evidence="2" id="KW-0813">Transport</keyword>
<dbReference type="EMBL" id="GL377566">
    <property type="protein sequence ID" value="EFJ37344.1"/>
    <property type="molecule type" value="Genomic_DNA"/>
</dbReference>
<evidence type="ECO:0000256" key="3">
    <source>
        <dbReference type="ARBA" id="ARBA00022574"/>
    </source>
</evidence>
<dbReference type="Gramene" id="EFJ37344">
    <property type="protein sequence ID" value="EFJ37344"/>
    <property type="gene ID" value="SELMODRAFT_76631"/>
</dbReference>